<dbReference type="EMBL" id="HG994355">
    <property type="protein sequence ID" value="CAF2154676.1"/>
    <property type="molecule type" value="Genomic_DNA"/>
</dbReference>
<comment type="subcellular location">
    <subcellularLocation>
        <location evidence="2">Membrane</location>
        <topology evidence="2">Single-pass membrane protein</topology>
    </subcellularLocation>
</comment>
<feature type="transmembrane region" description="Helical" evidence="15">
    <location>
        <begin position="29"/>
        <end position="50"/>
    </location>
</feature>
<evidence type="ECO:0000313" key="17">
    <source>
        <dbReference type="EMBL" id="CAF2154676.1"/>
    </source>
</evidence>
<dbReference type="FunFam" id="3.30.40.10:FF:000475">
    <property type="entry name" value="RING-H2 finger protein ATL3"/>
    <property type="match status" value="1"/>
</dbReference>
<organism evidence="18 19">
    <name type="scientific">Brassica napus</name>
    <name type="common">Rape</name>
    <dbReference type="NCBI Taxonomy" id="3708"/>
    <lineage>
        <taxon>Eukaryota</taxon>
        <taxon>Viridiplantae</taxon>
        <taxon>Streptophyta</taxon>
        <taxon>Embryophyta</taxon>
        <taxon>Tracheophyta</taxon>
        <taxon>Spermatophyta</taxon>
        <taxon>Magnoliopsida</taxon>
        <taxon>eudicotyledons</taxon>
        <taxon>Gunneridae</taxon>
        <taxon>Pentapetalae</taxon>
        <taxon>rosids</taxon>
        <taxon>malvids</taxon>
        <taxon>Brassicales</taxon>
        <taxon>Brassicaceae</taxon>
        <taxon>Brassiceae</taxon>
        <taxon>Brassica</taxon>
    </lineage>
</organism>
<keyword evidence="12 15" id="KW-0472">Membrane</keyword>
<dbReference type="EMBL" id="LK032344">
    <property type="protein sequence ID" value="CDY34972.1"/>
    <property type="molecule type" value="Genomic_DNA"/>
</dbReference>
<proteinExistence type="inferred from homology"/>
<evidence type="ECO:0000256" key="13">
    <source>
        <dbReference type="ARBA" id="ARBA00024209"/>
    </source>
</evidence>
<dbReference type="PaxDb" id="3708-A0A078HB26"/>
<comment type="similarity">
    <text evidence="13">Belongs to the RING-type zinc finger family. ATL subfamily.</text>
</comment>
<evidence type="ECO:0000256" key="12">
    <source>
        <dbReference type="ARBA" id="ARBA00023136"/>
    </source>
</evidence>
<name>A0A078HB26_BRANA</name>
<dbReference type="Gramene" id="CDY34972">
    <property type="protein sequence ID" value="CDY34972"/>
    <property type="gene ID" value="GSBRNA2T00057557001"/>
</dbReference>
<evidence type="ECO:0000256" key="7">
    <source>
        <dbReference type="ARBA" id="ARBA00022723"/>
    </source>
</evidence>
<dbReference type="STRING" id="3708.A0A078HB26"/>
<evidence type="ECO:0000313" key="19">
    <source>
        <dbReference type="Proteomes" id="UP000028999"/>
    </source>
</evidence>
<dbReference type="PANTHER" id="PTHR46913:SF1">
    <property type="entry name" value="RING-H2 FINGER PROTEIN ATL16"/>
    <property type="match status" value="1"/>
</dbReference>
<reference evidence="17" key="3">
    <citation type="submission" date="2021-01" db="EMBL/GenBank/DDBJ databases">
        <authorList>
            <consortium name="Genoscope - CEA"/>
            <person name="William W."/>
        </authorList>
    </citation>
    <scope>NUCLEOTIDE SEQUENCE</scope>
</reference>
<dbReference type="AlphaFoldDB" id="A0A078HB26"/>
<evidence type="ECO:0000259" key="16">
    <source>
        <dbReference type="PROSITE" id="PS50089"/>
    </source>
</evidence>
<keyword evidence="10" id="KW-0862">Zinc</keyword>
<keyword evidence="11 15" id="KW-1133">Transmembrane helix</keyword>
<gene>
    <name evidence="18" type="primary">BnaA01g27620D</name>
    <name evidence="17" type="ORF">DARMORV10_A01P37580.1</name>
    <name evidence="18" type="ORF">GSBRNA2T00057557001</name>
</gene>
<evidence type="ECO:0000256" key="14">
    <source>
        <dbReference type="PROSITE-ProRule" id="PRU00175"/>
    </source>
</evidence>
<dbReference type="SMART" id="SM00184">
    <property type="entry name" value="RING"/>
    <property type="match status" value="1"/>
</dbReference>
<protein>
    <recommendedName>
        <fullName evidence="4">RING-type E3 ubiquitin transferase</fullName>
        <ecNumber evidence="4">2.3.2.27</ecNumber>
    </recommendedName>
</protein>
<dbReference type="Proteomes" id="UP001295469">
    <property type="component" value="Chromosome A01"/>
</dbReference>
<dbReference type="SUPFAM" id="SSF57850">
    <property type="entry name" value="RING/U-box"/>
    <property type="match status" value="1"/>
</dbReference>
<keyword evidence="9" id="KW-0833">Ubl conjugation pathway</keyword>
<dbReference type="UniPathway" id="UPA00143"/>
<dbReference type="GO" id="GO:0061630">
    <property type="term" value="F:ubiquitin protein ligase activity"/>
    <property type="evidence" value="ECO:0007669"/>
    <property type="project" value="UniProtKB-EC"/>
</dbReference>
<keyword evidence="7" id="KW-0479">Metal-binding</keyword>
<accession>A0A078HB26</accession>
<evidence type="ECO:0000256" key="1">
    <source>
        <dbReference type="ARBA" id="ARBA00000900"/>
    </source>
</evidence>
<comment type="catalytic activity">
    <reaction evidence="1">
        <text>S-ubiquitinyl-[E2 ubiquitin-conjugating enzyme]-L-cysteine + [acceptor protein]-L-lysine = [E2 ubiquitin-conjugating enzyme]-L-cysteine + N(6)-ubiquitinyl-[acceptor protein]-L-lysine.</text>
        <dbReference type="EC" id="2.3.2.27"/>
    </reaction>
</comment>
<evidence type="ECO:0000256" key="4">
    <source>
        <dbReference type="ARBA" id="ARBA00012483"/>
    </source>
</evidence>
<dbReference type="OMA" id="HEDPIEC"/>
<dbReference type="InterPro" id="IPR044600">
    <property type="entry name" value="ATL1/ATL16-like"/>
</dbReference>
<dbReference type="Gene3D" id="3.30.40.10">
    <property type="entry name" value="Zinc/RING finger domain, C3HC4 (zinc finger)"/>
    <property type="match status" value="1"/>
</dbReference>
<comment type="pathway">
    <text evidence="3">Protein modification; protein ubiquitination.</text>
</comment>
<dbReference type="CDD" id="cd16461">
    <property type="entry name" value="RING-H2_EL5-like"/>
    <property type="match status" value="1"/>
</dbReference>
<keyword evidence="8 14" id="KW-0863">Zinc-finger</keyword>
<dbReference type="PANTHER" id="PTHR46913">
    <property type="entry name" value="RING-H2 FINGER PROTEIN ATL16"/>
    <property type="match status" value="1"/>
</dbReference>
<dbReference type="PROSITE" id="PS50089">
    <property type="entry name" value="ZF_RING_2"/>
    <property type="match status" value="1"/>
</dbReference>
<sequence length="273" mass="30589">MNSNEHNPMEHWPGETISDAPTYATNGKITLLTIEILFSVLIFMTFSYLYDQWYATRSRSHRPTMFFFAATDPSHTVSRGLDPDVLKSLPVFTFSDAATHEDPIECAVCLSEFEEGESGRVLPGCKHAFHVECIDMWFHSHSTCPLCRSLVVEEPHATTMTVEEQVTIMIAISREPRSGSSAMPPLDDLGREPAAVETTRRSFSEFEDDDLTRNHSQMNRMLSFTRMLSRKGRSAPSSFAGAPSSSCQVVMNESGIERGGKEIKSDFRHVDVP</sequence>
<evidence type="ECO:0000256" key="2">
    <source>
        <dbReference type="ARBA" id="ARBA00004167"/>
    </source>
</evidence>
<dbReference type="GO" id="GO:0008270">
    <property type="term" value="F:zinc ion binding"/>
    <property type="evidence" value="ECO:0007669"/>
    <property type="project" value="UniProtKB-KW"/>
</dbReference>
<evidence type="ECO:0000256" key="9">
    <source>
        <dbReference type="ARBA" id="ARBA00022786"/>
    </source>
</evidence>
<dbReference type="SMR" id="A0A078HB26"/>
<dbReference type="InterPro" id="IPR001841">
    <property type="entry name" value="Znf_RING"/>
</dbReference>
<evidence type="ECO:0000256" key="5">
    <source>
        <dbReference type="ARBA" id="ARBA00022679"/>
    </source>
</evidence>
<evidence type="ECO:0000256" key="11">
    <source>
        <dbReference type="ARBA" id="ARBA00022989"/>
    </source>
</evidence>
<evidence type="ECO:0000256" key="15">
    <source>
        <dbReference type="SAM" id="Phobius"/>
    </source>
</evidence>
<dbReference type="Pfam" id="PF13639">
    <property type="entry name" value="zf-RING_2"/>
    <property type="match status" value="1"/>
</dbReference>
<evidence type="ECO:0000256" key="10">
    <source>
        <dbReference type="ARBA" id="ARBA00022833"/>
    </source>
</evidence>
<evidence type="ECO:0000256" key="6">
    <source>
        <dbReference type="ARBA" id="ARBA00022692"/>
    </source>
</evidence>
<reference evidence="18 19" key="1">
    <citation type="journal article" date="2014" name="Science">
        <title>Plant genetics. Early allopolyploid evolution in the post-Neolithic Brassica napus oilseed genome.</title>
        <authorList>
            <person name="Chalhoub B."/>
            <person name="Denoeud F."/>
            <person name="Liu S."/>
            <person name="Parkin I.A."/>
            <person name="Tang H."/>
            <person name="Wang X."/>
            <person name="Chiquet J."/>
            <person name="Belcram H."/>
            <person name="Tong C."/>
            <person name="Samans B."/>
            <person name="Correa M."/>
            <person name="Da Silva C."/>
            <person name="Just J."/>
            <person name="Falentin C."/>
            <person name="Koh C.S."/>
            <person name="Le Clainche I."/>
            <person name="Bernard M."/>
            <person name="Bento P."/>
            <person name="Noel B."/>
            <person name="Labadie K."/>
            <person name="Alberti A."/>
            <person name="Charles M."/>
            <person name="Arnaud D."/>
            <person name="Guo H."/>
            <person name="Daviaud C."/>
            <person name="Alamery S."/>
            <person name="Jabbari K."/>
            <person name="Zhao M."/>
            <person name="Edger P.P."/>
            <person name="Chelaifa H."/>
            <person name="Tack D."/>
            <person name="Lassalle G."/>
            <person name="Mestiri I."/>
            <person name="Schnel N."/>
            <person name="Le Paslier M.C."/>
            <person name="Fan G."/>
            <person name="Renault V."/>
            <person name="Bayer P.E."/>
            <person name="Golicz A.A."/>
            <person name="Manoli S."/>
            <person name="Lee T.H."/>
            <person name="Thi V.H."/>
            <person name="Chalabi S."/>
            <person name="Hu Q."/>
            <person name="Fan C."/>
            <person name="Tollenaere R."/>
            <person name="Lu Y."/>
            <person name="Battail C."/>
            <person name="Shen J."/>
            <person name="Sidebottom C.H."/>
            <person name="Wang X."/>
            <person name="Canaguier A."/>
            <person name="Chauveau A."/>
            <person name="Berard A."/>
            <person name="Deniot G."/>
            <person name="Guan M."/>
            <person name="Liu Z."/>
            <person name="Sun F."/>
            <person name="Lim Y.P."/>
            <person name="Lyons E."/>
            <person name="Town C.D."/>
            <person name="Bancroft I."/>
            <person name="Wang X."/>
            <person name="Meng J."/>
            <person name="Ma J."/>
            <person name="Pires J.C."/>
            <person name="King G.J."/>
            <person name="Brunel D."/>
            <person name="Delourme R."/>
            <person name="Renard M."/>
            <person name="Aury J.M."/>
            <person name="Adams K.L."/>
            <person name="Batley J."/>
            <person name="Snowdon R.J."/>
            <person name="Tost J."/>
            <person name="Edwards D."/>
            <person name="Zhou Y."/>
            <person name="Hua W."/>
            <person name="Sharpe A.G."/>
            <person name="Paterson A.H."/>
            <person name="Guan C."/>
            <person name="Wincker P."/>
        </authorList>
    </citation>
    <scope>NUCLEOTIDE SEQUENCE [LARGE SCALE GENOMIC DNA]</scope>
    <source>
        <strain evidence="19">cv. Darmor-bzh</strain>
    </source>
</reference>
<keyword evidence="6 15" id="KW-0812">Transmembrane</keyword>
<dbReference type="InterPro" id="IPR013083">
    <property type="entry name" value="Znf_RING/FYVE/PHD"/>
</dbReference>
<feature type="domain" description="RING-type" evidence="16">
    <location>
        <begin position="106"/>
        <end position="148"/>
    </location>
</feature>
<keyword evidence="5" id="KW-0808">Transferase</keyword>
<evidence type="ECO:0000313" key="18">
    <source>
        <dbReference type="EMBL" id="CDY34972.1"/>
    </source>
</evidence>
<dbReference type="GO" id="GO:0016020">
    <property type="term" value="C:membrane"/>
    <property type="evidence" value="ECO:0007669"/>
    <property type="project" value="UniProtKB-SubCell"/>
</dbReference>
<dbReference type="GO" id="GO:0016567">
    <property type="term" value="P:protein ubiquitination"/>
    <property type="evidence" value="ECO:0000318"/>
    <property type="project" value="GO_Central"/>
</dbReference>
<evidence type="ECO:0000256" key="3">
    <source>
        <dbReference type="ARBA" id="ARBA00004906"/>
    </source>
</evidence>
<keyword evidence="19" id="KW-1185">Reference proteome</keyword>
<dbReference type="EC" id="2.3.2.27" evidence="4"/>
<reference evidence="18" key="2">
    <citation type="submission" date="2014-06" db="EMBL/GenBank/DDBJ databases">
        <authorList>
            <person name="Genoscope - CEA"/>
        </authorList>
    </citation>
    <scope>NUCLEOTIDE SEQUENCE</scope>
</reference>
<evidence type="ECO:0000256" key="8">
    <source>
        <dbReference type="ARBA" id="ARBA00022771"/>
    </source>
</evidence>
<dbReference type="Proteomes" id="UP000028999">
    <property type="component" value="Unassembled WGS sequence"/>
</dbReference>